<feature type="transmembrane region" description="Helical" evidence="1">
    <location>
        <begin position="195"/>
        <end position="224"/>
    </location>
</feature>
<feature type="transmembrane region" description="Helical" evidence="1">
    <location>
        <begin position="236"/>
        <end position="254"/>
    </location>
</feature>
<dbReference type="Gramene" id="Pp3c3_37490V3.1">
    <property type="protein sequence ID" value="Pp3c3_37490V3.1"/>
    <property type="gene ID" value="Pp3c3_37490"/>
</dbReference>
<name>A0A2K1KXL4_PHYPA</name>
<dbReference type="Gramene" id="Pp3c3_37490V3.13">
    <property type="protein sequence ID" value="Pp3c3_37490V3.13"/>
    <property type="gene ID" value="Pp3c3_37490"/>
</dbReference>
<evidence type="ECO:0000313" key="4">
    <source>
        <dbReference type="Proteomes" id="UP000006727"/>
    </source>
</evidence>
<dbReference type="AlphaFoldDB" id="A0A2K1KXL4"/>
<reference evidence="3" key="3">
    <citation type="submission" date="2020-12" db="UniProtKB">
        <authorList>
            <consortium name="EnsemblPlants"/>
        </authorList>
    </citation>
    <scope>IDENTIFICATION</scope>
</reference>
<reference evidence="2 4" key="1">
    <citation type="journal article" date="2008" name="Science">
        <title>The Physcomitrella genome reveals evolutionary insights into the conquest of land by plants.</title>
        <authorList>
            <person name="Rensing S."/>
            <person name="Lang D."/>
            <person name="Zimmer A."/>
            <person name="Terry A."/>
            <person name="Salamov A."/>
            <person name="Shapiro H."/>
            <person name="Nishiyama T."/>
            <person name="Perroud P.-F."/>
            <person name="Lindquist E."/>
            <person name="Kamisugi Y."/>
            <person name="Tanahashi T."/>
            <person name="Sakakibara K."/>
            <person name="Fujita T."/>
            <person name="Oishi K."/>
            <person name="Shin-I T."/>
            <person name="Kuroki Y."/>
            <person name="Toyoda A."/>
            <person name="Suzuki Y."/>
            <person name="Hashimoto A."/>
            <person name="Yamaguchi K."/>
            <person name="Sugano A."/>
            <person name="Kohara Y."/>
            <person name="Fujiyama A."/>
            <person name="Anterola A."/>
            <person name="Aoki S."/>
            <person name="Ashton N."/>
            <person name="Barbazuk W.B."/>
            <person name="Barker E."/>
            <person name="Bennetzen J."/>
            <person name="Bezanilla M."/>
            <person name="Blankenship R."/>
            <person name="Cho S.H."/>
            <person name="Dutcher S."/>
            <person name="Estelle M."/>
            <person name="Fawcett J.A."/>
            <person name="Gundlach H."/>
            <person name="Hanada K."/>
            <person name="Heyl A."/>
            <person name="Hicks K.A."/>
            <person name="Hugh J."/>
            <person name="Lohr M."/>
            <person name="Mayer K."/>
            <person name="Melkozernov A."/>
            <person name="Murata T."/>
            <person name="Nelson D."/>
            <person name="Pils B."/>
            <person name="Prigge M."/>
            <person name="Reiss B."/>
            <person name="Renner T."/>
            <person name="Rombauts S."/>
            <person name="Rushton P."/>
            <person name="Sanderfoot A."/>
            <person name="Schween G."/>
            <person name="Shiu S.-H."/>
            <person name="Stueber K."/>
            <person name="Theodoulou F.L."/>
            <person name="Tu H."/>
            <person name="Van de Peer Y."/>
            <person name="Verrier P.J."/>
            <person name="Waters E."/>
            <person name="Wood A."/>
            <person name="Yang L."/>
            <person name="Cove D."/>
            <person name="Cuming A."/>
            <person name="Hasebe M."/>
            <person name="Lucas S."/>
            <person name="Mishler D.B."/>
            <person name="Reski R."/>
            <person name="Grigoriev I."/>
            <person name="Quatrano R.S."/>
            <person name="Boore J.L."/>
        </authorList>
    </citation>
    <scope>NUCLEOTIDE SEQUENCE [LARGE SCALE GENOMIC DNA]</scope>
    <source>
        <strain evidence="3 4">cv. Gransden 2004</strain>
    </source>
</reference>
<dbReference type="RefSeq" id="XP_024372209.1">
    <property type="nucleotide sequence ID" value="XM_024516441.2"/>
</dbReference>
<dbReference type="GeneID" id="112280673"/>
<dbReference type="Gramene" id="Pp3c3_37490V3.12">
    <property type="protein sequence ID" value="Pp3c3_37490V3.12"/>
    <property type="gene ID" value="Pp3c3_37490"/>
</dbReference>
<dbReference type="Proteomes" id="UP000006727">
    <property type="component" value="Chromosome 3"/>
</dbReference>
<dbReference type="RefSeq" id="XP_073389194.1">
    <property type="nucleotide sequence ID" value="XM_073533093.1"/>
</dbReference>
<dbReference type="InterPro" id="IPR025461">
    <property type="entry name" value="ABA4-like"/>
</dbReference>
<organism evidence="2">
    <name type="scientific">Physcomitrium patens</name>
    <name type="common">Spreading-leaved earth moss</name>
    <name type="synonym">Physcomitrella patens</name>
    <dbReference type="NCBI Taxonomy" id="3218"/>
    <lineage>
        <taxon>Eukaryota</taxon>
        <taxon>Viridiplantae</taxon>
        <taxon>Streptophyta</taxon>
        <taxon>Embryophyta</taxon>
        <taxon>Bryophyta</taxon>
        <taxon>Bryophytina</taxon>
        <taxon>Bryopsida</taxon>
        <taxon>Funariidae</taxon>
        <taxon>Funariales</taxon>
        <taxon>Funariaceae</taxon>
        <taxon>Physcomitrium</taxon>
    </lineage>
</organism>
<dbReference type="PANTHER" id="PTHR34543">
    <property type="entry name" value="PROTEIN ABA DEFICIENT 4, CHLOROPLASTIC"/>
    <property type="match status" value="1"/>
</dbReference>
<feature type="transmembrane region" description="Helical" evidence="1">
    <location>
        <begin position="155"/>
        <end position="175"/>
    </location>
</feature>
<keyword evidence="1" id="KW-1133">Transmembrane helix</keyword>
<dbReference type="EnsemblPlants" id="Pp3c3_37490V3.2">
    <property type="protein sequence ID" value="Pp3c3_37490V3.2"/>
    <property type="gene ID" value="Pp3c3_37490"/>
</dbReference>
<dbReference type="EnsemblPlants" id="Pp3c3_37490V3.1">
    <property type="protein sequence ID" value="Pp3c3_37490V3.1"/>
    <property type="gene ID" value="Pp3c3_37490"/>
</dbReference>
<evidence type="ECO:0008006" key="5">
    <source>
        <dbReference type="Google" id="ProtNLM"/>
    </source>
</evidence>
<sequence length="283" mass="31020">MVGATVHSCTMKPLAVQEPLQISSTLANITNVKFQAASCGSQWTGVMRSAMIDRIEILSRTCQSARAISLPGVSRWEEGGLRSPPSPKAKTLAYWPTLRRNFSSTLRVSLLPVQAASSVQIASTIFTLGTAFVVPFYTAMIIAPQRQWTKKLMESELPFLAMGAMYLYLMTLSWTPETAGLMFASKYYLPELPGITRMFSSSITVASAWIHLLLADLACARYVYLDGLKLKVETRHSLVFCLMMCPVGIISHVITKIIRSFTRHNVGGSPADKGTTLANSTSN</sequence>
<dbReference type="RefSeq" id="XP_024372206.1">
    <property type="nucleotide sequence ID" value="XM_024516438.2"/>
</dbReference>
<dbReference type="PaxDb" id="3218-PP1S96_157V6.1"/>
<dbReference type="EMBL" id="ABEU02000003">
    <property type="protein sequence ID" value="PNR58522.1"/>
    <property type="molecule type" value="Genomic_DNA"/>
</dbReference>
<dbReference type="OrthoDB" id="196782at2759"/>
<dbReference type="Gramene" id="Pp3c3_37490V3.2">
    <property type="protein sequence ID" value="Pp3c3_37490V3.2"/>
    <property type="gene ID" value="Pp3c3_37490"/>
</dbReference>
<feature type="transmembrane region" description="Helical" evidence="1">
    <location>
        <begin position="121"/>
        <end position="143"/>
    </location>
</feature>
<evidence type="ECO:0000313" key="3">
    <source>
        <dbReference type="EnsemblPlants" id="Pp3c3_37490V3.1"/>
    </source>
</evidence>
<dbReference type="KEGG" id="ppp:112280673"/>
<dbReference type="Gramene" id="Pp3c3_37490V3.11">
    <property type="protein sequence ID" value="Pp3c3_37490V3.11"/>
    <property type="gene ID" value="Pp3c3_37490"/>
</dbReference>
<dbReference type="RefSeq" id="XP_073389193.1">
    <property type="nucleotide sequence ID" value="XM_073533092.1"/>
</dbReference>
<accession>A0A2K1KXL4</accession>
<dbReference type="STRING" id="3218.A0A2K1KXL4"/>
<dbReference type="PANTHER" id="PTHR34543:SF1">
    <property type="entry name" value="PROTEIN ABA DEFICIENT 4, CHLOROPLASTIC"/>
    <property type="match status" value="1"/>
</dbReference>
<dbReference type="EnsemblPlants" id="Pp3c3_37490V3.13">
    <property type="protein sequence ID" value="Pp3c3_37490V3.13"/>
    <property type="gene ID" value="Pp3c3_37490"/>
</dbReference>
<reference evidence="2 4" key="2">
    <citation type="journal article" date="2018" name="Plant J.">
        <title>The Physcomitrella patens chromosome-scale assembly reveals moss genome structure and evolution.</title>
        <authorList>
            <person name="Lang D."/>
            <person name="Ullrich K.K."/>
            <person name="Murat F."/>
            <person name="Fuchs J."/>
            <person name="Jenkins J."/>
            <person name="Haas F.B."/>
            <person name="Piednoel M."/>
            <person name="Gundlach H."/>
            <person name="Van Bel M."/>
            <person name="Meyberg R."/>
            <person name="Vives C."/>
            <person name="Morata J."/>
            <person name="Symeonidi A."/>
            <person name="Hiss M."/>
            <person name="Muchero W."/>
            <person name="Kamisugi Y."/>
            <person name="Saleh O."/>
            <person name="Blanc G."/>
            <person name="Decker E.L."/>
            <person name="van Gessel N."/>
            <person name="Grimwood J."/>
            <person name="Hayes R.D."/>
            <person name="Graham S.W."/>
            <person name="Gunter L.E."/>
            <person name="McDaniel S.F."/>
            <person name="Hoernstein S.N.W."/>
            <person name="Larsson A."/>
            <person name="Li F.W."/>
            <person name="Perroud P.F."/>
            <person name="Phillips J."/>
            <person name="Ranjan P."/>
            <person name="Rokshar D.S."/>
            <person name="Rothfels C.J."/>
            <person name="Schneider L."/>
            <person name="Shu S."/>
            <person name="Stevenson D.W."/>
            <person name="Thummler F."/>
            <person name="Tillich M."/>
            <person name="Villarreal Aguilar J.C."/>
            <person name="Widiez T."/>
            <person name="Wong G.K."/>
            <person name="Wymore A."/>
            <person name="Zhang Y."/>
            <person name="Zimmer A.D."/>
            <person name="Quatrano R.S."/>
            <person name="Mayer K.F.X."/>
            <person name="Goodstein D."/>
            <person name="Casacuberta J.M."/>
            <person name="Vandepoele K."/>
            <person name="Reski R."/>
            <person name="Cuming A.C."/>
            <person name="Tuskan G.A."/>
            <person name="Maumus F."/>
            <person name="Salse J."/>
            <person name="Schmutz J."/>
            <person name="Rensing S.A."/>
        </authorList>
    </citation>
    <scope>NUCLEOTIDE SEQUENCE [LARGE SCALE GENOMIC DNA]</scope>
    <source>
        <strain evidence="3 4">cv. Gransden 2004</strain>
    </source>
</reference>
<keyword evidence="4" id="KW-1185">Reference proteome</keyword>
<gene>
    <name evidence="3" type="primary">LOC112280673</name>
    <name evidence="2" type="ORF">PHYPA_005517</name>
</gene>
<evidence type="ECO:0000313" key="2">
    <source>
        <dbReference type="EMBL" id="PNR58522.1"/>
    </source>
</evidence>
<dbReference type="EnsemblPlants" id="Pp3c3_37490V3.12">
    <property type="protein sequence ID" value="Pp3c3_37490V3.12"/>
    <property type="gene ID" value="Pp3c3_37490"/>
</dbReference>
<dbReference type="EnsemblPlants" id="Pp3c3_37490V3.11">
    <property type="protein sequence ID" value="Pp3c3_37490V3.11"/>
    <property type="gene ID" value="Pp3c3_37490"/>
</dbReference>
<protein>
    <recommendedName>
        <fullName evidence="5">Neoxanthin synthase</fullName>
    </recommendedName>
</protein>
<dbReference type="RefSeq" id="XP_024372208.1">
    <property type="nucleotide sequence ID" value="XM_024516440.2"/>
</dbReference>
<keyword evidence="1" id="KW-0472">Membrane</keyword>
<keyword evidence="1" id="KW-0812">Transmembrane</keyword>
<dbReference type="FunCoup" id="A0A2K1KXL4">
    <property type="interactions" value="601"/>
</dbReference>
<proteinExistence type="predicted"/>
<evidence type="ECO:0000256" key="1">
    <source>
        <dbReference type="SAM" id="Phobius"/>
    </source>
</evidence>
<dbReference type="Pfam" id="PF14108">
    <property type="entry name" value="ABA4-like"/>
    <property type="match status" value="1"/>
</dbReference>